<evidence type="ECO:0000256" key="1">
    <source>
        <dbReference type="ARBA" id="ARBA00004651"/>
    </source>
</evidence>
<gene>
    <name evidence="11" type="ORF">SAMN06264849_10116</name>
</gene>
<accession>A0A521AAU3</accession>
<dbReference type="PIRSF" id="PIRSF006351">
    <property type="entry name" value="PTS_EIIC-Cellobiose"/>
    <property type="match status" value="1"/>
</dbReference>
<sequence>METKVFDKLSKFLLPIASKLNNNRYLKALRDAFLLALPLTIFGSIAVVLTNLPFLEKMMSTDHLDTFRSAFGIASQATMGIMSVFVVFGIGYYLSKHYKVEAIFGGAIALTSFFLLTPFFLTPEGGDPIQNVIPIDRLGAKGMFLGMMVGFLSTEMYRSIVQKNITIKMPAGVPPTVARSFSALIPVIITLSVFLGVNIVVTQVFQTNMHDVIYNVVQAPLVGLGSGIVPTLIAIFLIQILWFFGLHGQIIINSVMDPIWNTLSIENLNTYTETGEVPHIISKQFIEVYTVGMGGTGMTLAVIAAIILFMKSKQMKQVAKLGLGPGIFNVNEPIIFGLPVVMNPLILVPWIIAPMIVTLVTYLAMSMGLVPPPTSVAIPWTVPVIVNGILATNSIAGGLMQLVNFLIVLIIWFPFLKLIDRMNLEKEQQKDKENQKVS</sequence>
<keyword evidence="3 8" id="KW-1003">Cell membrane</keyword>
<dbReference type="Pfam" id="PF02378">
    <property type="entry name" value="PTS_EIIC"/>
    <property type="match status" value="1"/>
</dbReference>
<evidence type="ECO:0000256" key="8">
    <source>
        <dbReference type="PIRNR" id="PIRNR006351"/>
    </source>
</evidence>
<keyword evidence="2 8" id="KW-0813">Transport</keyword>
<protein>
    <recommendedName>
        <fullName evidence="8">Permease IIC component</fullName>
    </recommendedName>
</protein>
<dbReference type="EMBL" id="FXTI01000001">
    <property type="protein sequence ID" value="SMO31917.1"/>
    <property type="molecule type" value="Genomic_DNA"/>
</dbReference>
<dbReference type="GO" id="GO:1901264">
    <property type="term" value="P:carbohydrate derivative transport"/>
    <property type="evidence" value="ECO:0007669"/>
    <property type="project" value="TreeGrafter"/>
</dbReference>
<dbReference type="Proteomes" id="UP000315636">
    <property type="component" value="Unassembled WGS sequence"/>
</dbReference>
<feature type="transmembrane region" description="Helical" evidence="9">
    <location>
        <begin position="288"/>
        <end position="310"/>
    </location>
</feature>
<feature type="transmembrane region" description="Helical" evidence="9">
    <location>
        <begin position="221"/>
        <end position="244"/>
    </location>
</feature>
<keyword evidence="6 9" id="KW-1133">Transmembrane helix</keyword>
<dbReference type="GO" id="GO:0009401">
    <property type="term" value="P:phosphoenolpyruvate-dependent sugar phosphotransferase system"/>
    <property type="evidence" value="ECO:0007669"/>
    <property type="project" value="InterPro"/>
</dbReference>
<comment type="subcellular location">
    <subcellularLocation>
        <location evidence="1">Cell membrane</location>
        <topology evidence="1">Multi-pass membrane protein</topology>
    </subcellularLocation>
</comment>
<evidence type="ECO:0000256" key="7">
    <source>
        <dbReference type="ARBA" id="ARBA00023136"/>
    </source>
</evidence>
<proteinExistence type="predicted"/>
<feature type="transmembrane region" description="Helical" evidence="9">
    <location>
        <begin position="73"/>
        <end position="95"/>
    </location>
</feature>
<dbReference type="NCBIfam" id="TIGR00410">
    <property type="entry name" value="lacE"/>
    <property type="match status" value="1"/>
</dbReference>
<dbReference type="GO" id="GO:0005886">
    <property type="term" value="C:plasma membrane"/>
    <property type="evidence" value="ECO:0007669"/>
    <property type="project" value="UniProtKB-SubCell"/>
</dbReference>
<dbReference type="InterPro" id="IPR003352">
    <property type="entry name" value="PTS_EIIC"/>
</dbReference>
<evidence type="ECO:0000259" key="10">
    <source>
        <dbReference type="PROSITE" id="PS51105"/>
    </source>
</evidence>
<comment type="function">
    <text evidence="8">The phosphoenolpyruvate-dependent sugar phosphotransferase system (PTS), a major carbohydrate active -transport system, catalyzes the phosphorylation of incoming sugar substrates concomitant with their translocation across the cell membrane.</text>
</comment>
<dbReference type="PANTHER" id="PTHR33989">
    <property type="match status" value="1"/>
</dbReference>
<dbReference type="GO" id="GO:0008982">
    <property type="term" value="F:protein-N(PI)-phosphohistidine-sugar phosphotransferase activity"/>
    <property type="evidence" value="ECO:0007669"/>
    <property type="project" value="UniProtKB-UniRule"/>
</dbReference>
<evidence type="ECO:0000256" key="6">
    <source>
        <dbReference type="ARBA" id="ARBA00022989"/>
    </source>
</evidence>
<keyword evidence="5 9" id="KW-0812">Transmembrane</keyword>
<keyword evidence="12" id="KW-1185">Reference proteome</keyword>
<evidence type="ECO:0000313" key="12">
    <source>
        <dbReference type="Proteomes" id="UP000315636"/>
    </source>
</evidence>
<dbReference type="InterPro" id="IPR004501">
    <property type="entry name" value="PTS_EIIC_3"/>
</dbReference>
<organism evidence="11 12">
    <name type="scientific">Melghirimyces algeriensis</name>
    <dbReference type="NCBI Taxonomy" id="910412"/>
    <lineage>
        <taxon>Bacteria</taxon>
        <taxon>Bacillati</taxon>
        <taxon>Bacillota</taxon>
        <taxon>Bacilli</taxon>
        <taxon>Bacillales</taxon>
        <taxon>Thermoactinomycetaceae</taxon>
        <taxon>Melghirimyces</taxon>
    </lineage>
</organism>
<feature type="transmembrane region" description="Helical" evidence="9">
    <location>
        <begin position="32"/>
        <end position="53"/>
    </location>
</feature>
<evidence type="ECO:0000256" key="9">
    <source>
        <dbReference type="SAM" id="Phobius"/>
    </source>
</evidence>
<feature type="transmembrane region" description="Helical" evidence="9">
    <location>
        <begin position="142"/>
        <end position="160"/>
    </location>
</feature>
<dbReference type="RefSeq" id="WP_142503737.1">
    <property type="nucleotide sequence ID" value="NZ_FXTI01000001.1"/>
</dbReference>
<reference evidence="11 12" key="1">
    <citation type="submission" date="2017-05" db="EMBL/GenBank/DDBJ databases">
        <authorList>
            <person name="Varghese N."/>
            <person name="Submissions S."/>
        </authorList>
    </citation>
    <scope>NUCLEOTIDE SEQUENCE [LARGE SCALE GENOMIC DNA]</scope>
    <source>
        <strain evidence="11 12">DSM 45474</strain>
    </source>
</reference>
<keyword evidence="4 8" id="KW-0762">Sugar transport</keyword>
<feature type="transmembrane region" description="Helical" evidence="9">
    <location>
        <begin position="181"/>
        <end position="201"/>
    </location>
</feature>
<evidence type="ECO:0000256" key="3">
    <source>
        <dbReference type="ARBA" id="ARBA00022475"/>
    </source>
</evidence>
<feature type="transmembrane region" description="Helical" evidence="9">
    <location>
        <begin position="102"/>
        <end position="122"/>
    </location>
</feature>
<evidence type="ECO:0000256" key="4">
    <source>
        <dbReference type="ARBA" id="ARBA00022597"/>
    </source>
</evidence>
<dbReference type="PANTHER" id="PTHR33989:SF4">
    <property type="entry name" value="PTS SYSTEM N,N'-DIACETYLCHITOBIOSE-SPECIFIC EIIC COMPONENT"/>
    <property type="match status" value="1"/>
</dbReference>
<feature type="domain" description="PTS EIIC type-3" evidence="10">
    <location>
        <begin position="9"/>
        <end position="415"/>
    </location>
</feature>
<name>A0A521AAU3_9BACL</name>
<dbReference type="InterPro" id="IPR004796">
    <property type="entry name" value="PTS_IIC_cello"/>
</dbReference>
<feature type="transmembrane region" description="Helical" evidence="9">
    <location>
        <begin position="402"/>
        <end position="419"/>
    </location>
</feature>
<dbReference type="InterPro" id="IPR051088">
    <property type="entry name" value="PTS_Sugar-EIIC/EIIB"/>
</dbReference>
<dbReference type="AlphaFoldDB" id="A0A521AAU3"/>
<dbReference type="NCBIfam" id="TIGR00359">
    <property type="entry name" value="cello_pts_IIC"/>
    <property type="match status" value="1"/>
</dbReference>
<evidence type="ECO:0000313" key="11">
    <source>
        <dbReference type="EMBL" id="SMO31917.1"/>
    </source>
</evidence>
<dbReference type="OrthoDB" id="1641940at2"/>
<evidence type="ECO:0000256" key="5">
    <source>
        <dbReference type="ARBA" id="ARBA00022692"/>
    </source>
</evidence>
<keyword evidence="7 8" id="KW-0472">Membrane</keyword>
<dbReference type="PROSITE" id="PS51105">
    <property type="entry name" value="PTS_EIIC_TYPE_3"/>
    <property type="match status" value="1"/>
</dbReference>
<evidence type="ECO:0000256" key="2">
    <source>
        <dbReference type="ARBA" id="ARBA00022448"/>
    </source>
</evidence>